<dbReference type="RefSeq" id="WP_093003704.1">
    <property type="nucleotide sequence ID" value="NZ_FNZZ01000001.1"/>
</dbReference>
<dbReference type="InterPro" id="IPR011042">
    <property type="entry name" value="6-blade_b-propeller_TolB-like"/>
</dbReference>
<evidence type="ECO:0000313" key="5">
    <source>
        <dbReference type="Proteomes" id="UP000199214"/>
    </source>
</evidence>
<evidence type="ECO:0000256" key="1">
    <source>
        <dbReference type="ARBA" id="ARBA00004613"/>
    </source>
</evidence>
<sequence length="370" mass="40166">MRSKTRFLASLALASTLLGAGTITYAQASAGELKQEAQFDHQATGVAVTADGRRFVNFPRWTDDAPISVAEVMKDGTLRPYPDAKWNSWRNAHSSELPVGDYFVCVQSIVPDGKGNLWVVDPGAPGNEKILEGAPKLVKIDLKTNRVTKVIPVPGDVALQGTYLNDIRFSPDGKTGYITDSGTRGAIIVVDLESGRSFRALDGHPSTQIDKTVKVALDGRPLVRPDGRQPAFAADGIAISNDGRTLYWQALTGKTLYSIDTALLRDGVTEAQRGAGVRTVAQTQVADGLWMSKAGTLYITSPTDYSIKRLNGSTVQNVLTDRRLRWPDTFSEGRDGRIYVTASHIQDTNWFKPAAPPSIRTELFSFAGAR</sequence>
<evidence type="ECO:0000313" key="4">
    <source>
        <dbReference type="EMBL" id="SEK26214.1"/>
    </source>
</evidence>
<evidence type="ECO:0000256" key="3">
    <source>
        <dbReference type="SAM" id="SignalP"/>
    </source>
</evidence>
<dbReference type="STRING" id="1855283.SAMN05216382_0068"/>
<name>A0A1H7FK93_9SPHN</name>
<dbReference type="EMBL" id="FNZZ01000001">
    <property type="protein sequence ID" value="SEK26214.1"/>
    <property type="molecule type" value="Genomic_DNA"/>
</dbReference>
<protein>
    <submittedName>
        <fullName evidence="4">Sugar lactone lactonase YvrE</fullName>
    </submittedName>
</protein>
<evidence type="ECO:0000256" key="2">
    <source>
        <dbReference type="ARBA" id="ARBA00022525"/>
    </source>
</evidence>
<organism evidence="4 5">
    <name type="scientific">Sphingomonas palmae</name>
    <dbReference type="NCBI Taxonomy" id="1855283"/>
    <lineage>
        <taxon>Bacteria</taxon>
        <taxon>Pseudomonadati</taxon>
        <taxon>Pseudomonadota</taxon>
        <taxon>Alphaproteobacteria</taxon>
        <taxon>Sphingomonadales</taxon>
        <taxon>Sphingomonadaceae</taxon>
        <taxon>Sphingomonas</taxon>
    </lineage>
</organism>
<dbReference type="InterPro" id="IPR017996">
    <property type="entry name" value="MRJP/yellow-related"/>
</dbReference>
<feature type="signal peptide" evidence="3">
    <location>
        <begin position="1"/>
        <end position="28"/>
    </location>
</feature>
<dbReference type="Pfam" id="PF03022">
    <property type="entry name" value="MRJP"/>
    <property type="match status" value="1"/>
</dbReference>
<dbReference type="OrthoDB" id="9797664at2"/>
<accession>A0A1H7FK93</accession>
<dbReference type="SUPFAM" id="SSF101898">
    <property type="entry name" value="NHL repeat"/>
    <property type="match status" value="1"/>
</dbReference>
<comment type="subcellular location">
    <subcellularLocation>
        <location evidence="1">Secreted</location>
    </subcellularLocation>
</comment>
<feature type="chain" id="PRO_5011599350" evidence="3">
    <location>
        <begin position="29"/>
        <end position="370"/>
    </location>
</feature>
<dbReference type="PANTHER" id="PTHR10009:SF18">
    <property type="entry name" value="PROTEIN YELLOW-LIKE PROTEIN"/>
    <property type="match status" value="1"/>
</dbReference>
<dbReference type="AlphaFoldDB" id="A0A1H7FK93"/>
<keyword evidence="5" id="KW-1185">Reference proteome</keyword>
<keyword evidence="3" id="KW-0732">Signal</keyword>
<gene>
    <name evidence="4" type="ORF">SAMN05216382_0068</name>
</gene>
<dbReference type="Proteomes" id="UP000199214">
    <property type="component" value="Unassembled WGS sequence"/>
</dbReference>
<dbReference type="Gene3D" id="2.120.10.30">
    <property type="entry name" value="TolB, C-terminal domain"/>
    <property type="match status" value="1"/>
</dbReference>
<dbReference type="PANTHER" id="PTHR10009">
    <property type="entry name" value="PROTEIN YELLOW-RELATED"/>
    <property type="match status" value="1"/>
</dbReference>
<proteinExistence type="predicted"/>
<dbReference type="GO" id="GO:0005576">
    <property type="term" value="C:extracellular region"/>
    <property type="evidence" value="ECO:0007669"/>
    <property type="project" value="UniProtKB-SubCell"/>
</dbReference>
<reference evidence="5" key="1">
    <citation type="submission" date="2016-10" db="EMBL/GenBank/DDBJ databases">
        <authorList>
            <person name="Varghese N."/>
            <person name="Submissions S."/>
        </authorList>
    </citation>
    <scope>NUCLEOTIDE SEQUENCE [LARGE SCALE GENOMIC DNA]</scope>
    <source>
        <strain evidence="5">JS21-1</strain>
    </source>
</reference>
<keyword evidence="2" id="KW-0964">Secreted</keyword>